<organism evidence="1 2">
    <name type="scientific">Shinella pollutisoli</name>
    <dbReference type="NCBI Taxonomy" id="2250594"/>
    <lineage>
        <taxon>Bacteria</taxon>
        <taxon>Pseudomonadati</taxon>
        <taxon>Pseudomonadota</taxon>
        <taxon>Alphaproteobacteria</taxon>
        <taxon>Hyphomicrobiales</taxon>
        <taxon>Rhizobiaceae</taxon>
        <taxon>Shinella</taxon>
    </lineage>
</organism>
<accession>A0ABV7DJ25</accession>
<sequence>MADKRLTEAQFSMQCAFIAKNAAAWAGDILTLPENYNRKADAKTVARFTDEMRARLDRLDEWAGRSNAQIPGPFAIGERVRKVGGRYGGPGRIVGISEDLDGQGYRLYQVAMHVAGGYGEFVHVFPAAALRPDPQALGLAAVDSTLITTGGGK</sequence>
<name>A0ABV7DJ25_9HYPH</name>
<dbReference type="EMBL" id="JBHRSP010000029">
    <property type="protein sequence ID" value="MFC3074967.1"/>
    <property type="molecule type" value="Genomic_DNA"/>
</dbReference>
<gene>
    <name evidence="1" type="ORF">ACFOHH_17790</name>
</gene>
<protein>
    <submittedName>
        <fullName evidence="1">Uncharacterized protein</fullName>
    </submittedName>
</protein>
<evidence type="ECO:0000313" key="1">
    <source>
        <dbReference type="EMBL" id="MFC3074967.1"/>
    </source>
</evidence>
<reference evidence="2" key="1">
    <citation type="journal article" date="2019" name="Int. J. Syst. Evol. Microbiol.">
        <title>The Global Catalogue of Microorganisms (GCM) 10K type strain sequencing project: providing services to taxonomists for standard genome sequencing and annotation.</title>
        <authorList>
            <consortium name="The Broad Institute Genomics Platform"/>
            <consortium name="The Broad Institute Genome Sequencing Center for Infectious Disease"/>
            <person name="Wu L."/>
            <person name="Ma J."/>
        </authorList>
    </citation>
    <scope>NUCLEOTIDE SEQUENCE [LARGE SCALE GENOMIC DNA]</scope>
    <source>
        <strain evidence="2">KCTC 52677</strain>
    </source>
</reference>
<evidence type="ECO:0000313" key="2">
    <source>
        <dbReference type="Proteomes" id="UP001595377"/>
    </source>
</evidence>
<dbReference type="RefSeq" id="WP_257315632.1">
    <property type="nucleotide sequence ID" value="NZ_JANFDG010000013.1"/>
</dbReference>
<comment type="caution">
    <text evidence="1">The sequence shown here is derived from an EMBL/GenBank/DDBJ whole genome shotgun (WGS) entry which is preliminary data.</text>
</comment>
<proteinExistence type="predicted"/>
<dbReference type="Proteomes" id="UP001595377">
    <property type="component" value="Unassembled WGS sequence"/>
</dbReference>
<keyword evidence="2" id="KW-1185">Reference proteome</keyword>